<gene>
    <name evidence="11" type="ORF">GCM10010246_62280</name>
</gene>
<dbReference type="InterPro" id="IPR050482">
    <property type="entry name" value="Sensor_HK_TwoCompSys"/>
</dbReference>
<name>A0ABP5TVB3_9ACTN</name>
<evidence type="ECO:0000256" key="6">
    <source>
        <dbReference type="ARBA" id="ARBA00022777"/>
    </source>
</evidence>
<dbReference type="PANTHER" id="PTHR24421:SF10">
    <property type="entry name" value="NITRATE_NITRITE SENSOR PROTEIN NARQ"/>
    <property type="match status" value="1"/>
</dbReference>
<evidence type="ECO:0000256" key="9">
    <source>
        <dbReference type="SAM" id="MobiDB-lite"/>
    </source>
</evidence>
<keyword evidence="5" id="KW-0547">Nucleotide-binding</keyword>
<dbReference type="Gene3D" id="2.160.20.80">
    <property type="entry name" value="E3 ubiquitin-protein ligase SopA"/>
    <property type="match status" value="1"/>
</dbReference>
<organism evidence="11 12">
    <name type="scientific">Streptomyces cuspidosporus</name>
    <dbReference type="NCBI Taxonomy" id="66882"/>
    <lineage>
        <taxon>Bacteria</taxon>
        <taxon>Bacillati</taxon>
        <taxon>Actinomycetota</taxon>
        <taxon>Actinomycetes</taxon>
        <taxon>Kitasatosporales</taxon>
        <taxon>Streptomycetaceae</taxon>
        <taxon>Streptomyces</taxon>
    </lineage>
</organism>
<feature type="domain" description="Signal transduction histidine kinase subgroup 3 dimerisation and phosphoacceptor" evidence="10">
    <location>
        <begin position="55"/>
        <end position="121"/>
    </location>
</feature>
<dbReference type="CDD" id="cd16917">
    <property type="entry name" value="HATPase_UhpB-NarQ-NarX-like"/>
    <property type="match status" value="1"/>
</dbReference>
<evidence type="ECO:0000256" key="2">
    <source>
        <dbReference type="ARBA" id="ARBA00012438"/>
    </source>
</evidence>
<dbReference type="InterPro" id="IPR011712">
    <property type="entry name" value="Sig_transdc_His_kin_sub3_dim/P"/>
</dbReference>
<dbReference type="EC" id="2.7.13.3" evidence="2"/>
<dbReference type="Proteomes" id="UP001500253">
    <property type="component" value="Unassembled WGS sequence"/>
</dbReference>
<dbReference type="RefSeq" id="WP_346177677.1">
    <property type="nucleotide sequence ID" value="NZ_BAAASD010000035.1"/>
</dbReference>
<keyword evidence="8" id="KW-0902">Two-component regulatory system</keyword>
<evidence type="ECO:0000313" key="11">
    <source>
        <dbReference type="EMBL" id="GAA2362691.1"/>
    </source>
</evidence>
<dbReference type="Gene3D" id="3.30.565.10">
    <property type="entry name" value="Histidine kinase-like ATPase, C-terminal domain"/>
    <property type="match status" value="1"/>
</dbReference>
<comment type="catalytic activity">
    <reaction evidence="1">
        <text>ATP + protein L-histidine = ADP + protein N-phospho-L-histidine.</text>
        <dbReference type="EC" id="2.7.13.3"/>
    </reaction>
</comment>
<dbReference type="Pfam" id="PF00805">
    <property type="entry name" value="Pentapeptide"/>
    <property type="match status" value="1"/>
</dbReference>
<evidence type="ECO:0000256" key="5">
    <source>
        <dbReference type="ARBA" id="ARBA00022741"/>
    </source>
</evidence>
<evidence type="ECO:0000256" key="1">
    <source>
        <dbReference type="ARBA" id="ARBA00000085"/>
    </source>
</evidence>
<dbReference type="Pfam" id="PF07730">
    <property type="entry name" value="HisKA_3"/>
    <property type="match status" value="1"/>
</dbReference>
<accession>A0ABP5TVB3</accession>
<comment type="caution">
    <text evidence="11">The sequence shown here is derived from an EMBL/GenBank/DDBJ whole genome shotgun (WGS) entry which is preliminary data.</text>
</comment>
<keyword evidence="12" id="KW-1185">Reference proteome</keyword>
<dbReference type="PANTHER" id="PTHR24421">
    <property type="entry name" value="NITRATE/NITRITE SENSOR PROTEIN NARX-RELATED"/>
    <property type="match status" value="1"/>
</dbReference>
<dbReference type="Gene3D" id="1.20.5.1930">
    <property type="match status" value="1"/>
</dbReference>
<evidence type="ECO:0000256" key="8">
    <source>
        <dbReference type="ARBA" id="ARBA00023012"/>
    </source>
</evidence>
<proteinExistence type="predicted"/>
<protein>
    <recommendedName>
        <fullName evidence="2">histidine kinase</fullName>
        <ecNumber evidence="2">2.7.13.3</ecNumber>
    </recommendedName>
</protein>
<keyword evidence="7" id="KW-0067">ATP-binding</keyword>
<keyword evidence="6" id="KW-0418">Kinase</keyword>
<keyword evidence="3" id="KW-0597">Phosphoprotein</keyword>
<reference evidence="12" key="1">
    <citation type="journal article" date="2019" name="Int. J. Syst. Evol. Microbiol.">
        <title>The Global Catalogue of Microorganisms (GCM) 10K type strain sequencing project: providing services to taxonomists for standard genome sequencing and annotation.</title>
        <authorList>
            <consortium name="The Broad Institute Genomics Platform"/>
            <consortium name="The Broad Institute Genome Sequencing Center for Infectious Disease"/>
            <person name="Wu L."/>
            <person name="Ma J."/>
        </authorList>
    </citation>
    <scope>NUCLEOTIDE SEQUENCE [LARGE SCALE GENOMIC DNA]</scope>
    <source>
        <strain evidence="12">JCM 4316</strain>
    </source>
</reference>
<evidence type="ECO:0000259" key="10">
    <source>
        <dbReference type="Pfam" id="PF07730"/>
    </source>
</evidence>
<keyword evidence="4" id="KW-0808">Transferase</keyword>
<dbReference type="InterPro" id="IPR001646">
    <property type="entry name" value="5peptide_repeat"/>
</dbReference>
<feature type="region of interest" description="Disordered" evidence="9">
    <location>
        <begin position="298"/>
        <end position="339"/>
    </location>
</feature>
<evidence type="ECO:0000313" key="12">
    <source>
        <dbReference type="Proteomes" id="UP001500253"/>
    </source>
</evidence>
<dbReference type="SUPFAM" id="SSF141571">
    <property type="entry name" value="Pentapeptide repeat-like"/>
    <property type="match status" value="1"/>
</dbReference>
<evidence type="ECO:0000256" key="4">
    <source>
        <dbReference type="ARBA" id="ARBA00022679"/>
    </source>
</evidence>
<dbReference type="InterPro" id="IPR036890">
    <property type="entry name" value="HATPase_C_sf"/>
</dbReference>
<dbReference type="SUPFAM" id="SSF55874">
    <property type="entry name" value="ATPase domain of HSP90 chaperone/DNA topoisomerase II/histidine kinase"/>
    <property type="match status" value="1"/>
</dbReference>
<dbReference type="EMBL" id="BAAASD010000035">
    <property type="protein sequence ID" value="GAA2362691.1"/>
    <property type="molecule type" value="Genomic_DNA"/>
</dbReference>
<feature type="compositionally biased region" description="Low complexity" evidence="9">
    <location>
        <begin position="298"/>
        <end position="337"/>
    </location>
</feature>
<sequence>MGWLVIALVAACTAAGWLGAALIRVRRRHRSTIGERGWLLERERESAARTAVDAERARIAADLHDIVSHNVSLMVVQAGAAREVLATMPDEAAAAMSAVESAGRNAMTELRHLLGLLAPAQNGDDEPYGTVLSGTDLSSAGLSGTGLSVADLSGTGLSGAGLSGTGLSGTGLSGTGLSGTGLSGTGLSGTGLSGTGLSGADLSPQPSLSRLSPLIDRFAFAGLPVDVRISGEPRPLPGGIDVTAYRIIQEALTNALKHGTSAKAEVTVRYADHYLRVEVLNSGPSVLTAGGAVAPNSAAGGAASPGSPVGGAVSPGTAASTAADGSAPPVRPAAGRADGAGRGLLGLRERVAVYGGDLDARRRLGGGYRVRARIPLDRP</sequence>
<evidence type="ECO:0000256" key="3">
    <source>
        <dbReference type="ARBA" id="ARBA00022553"/>
    </source>
</evidence>
<evidence type="ECO:0000256" key="7">
    <source>
        <dbReference type="ARBA" id="ARBA00022840"/>
    </source>
</evidence>